<dbReference type="Pfam" id="PF00924">
    <property type="entry name" value="MS_channel_2nd"/>
    <property type="match status" value="1"/>
</dbReference>
<evidence type="ECO:0000256" key="2">
    <source>
        <dbReference type="ARBA" id="ARBA00022692"/>
    </source>
</evidence>
<evidence type="ECO:0000313" key="8">
    <source>
        <dbReference type="Proteomes" id="UP000295706"/>
    </source>
</evidence>
<feature type="transmembrane region" description="Helical" evidence="5">
    <location>
        <begin position="6"/>
        <end position="24"/>
    </location>
</feature>
<evidence type="ECO:0000256" key="3">
    <source>
        <dbReference type="ARBA" id="ARBA00022989"/>
    </source>
</evidence>
<feature type="transmembrane region" description="Helical" evidence="5">
    <location>
        <begin position="126"/>
        <end position="147"/>
    </location>
</feature>
<name>A0A4V2XAE2_9BACT</name>
<evidence type="ECO:0000259" key="6">
    <source>
        <dbReference type="Pfam" id="PF00924"/>
    </source>
</evidence>
<dbReference type="SUPFAM" id="SSF50182">
    <property type="entry name" value="Sm-like ribonucleoproteins"/>
    <property type="match status" value="1"/>
</dbReference>
<comment type="caution">
    <text evidence="7">The sequence shown here is derived from an EMBL/GenBank/DDBJ whole genome shotgun (WGS) entry which is preliminary data.</text>
</comment>
<sequence>MEFSYWYILVLAVVLGIFTAWSLIRIIHFLSKKPDRTFLKTVNQNITNVIYFFFPVLFLTISSTNPLSHELKMPLFFPLSKLALLTVSTWLVIRIVVIFEKFVLAQLDLNKANNNEERKLFTKVKFIKRIIIICIFIISFSLLLLSFEKGREFGLGLLTSAGIVSVIVGFAAQKTIGNLLAGIQIAFTQPLKIEDVVIVEGEWGRIEEINLTYIVVKTWDFRRLVLPITYFIEKPFQNWTRNDSSLIGSAFFYLDFHAPIEKIRTNFLELLKNNPLWDGNVAAFQVTDTKDQYMVVRAIMSARNAGDAFDLRCEVREQIIRLLTTEFPEALPRVPLAFPQGDTPGAGTFLSSKNVD</sequence>
<proteinExistence type="predicted"/>
<keyword evidence="4 5" id="KW-0472">Membrane</keyword>
<organism evidence="7 8">
    <name type="scientific">Arundinibacter roseus</name>
    <dbReference type="NCBI Taxonomy" id="2070510"/>
    <lineage>
        <taxon>Bacteria</taxon>
        <taxon>Pseudomonadati</taxon>
        <taxon>Bacteroidota</taxon>
        <taxon>Cytophagia</taxon>
        <taxon>Cytophagales</taxon>
        <taxon>Spirosomataceae</taxon>
        <taxon>Arundinibacter</taxon>
    </lineage>
</organism>
<evidence type="ECO:0000256" key="1">
    <source>
        <dbReference type="ARBA" id="ARBA00004370"/>
    </source>
</evidence>
<evidence type="ECO:0000256" key="5">
    <source>
        <dbReference type="SAM" id="Phobius"/>
    </source>
</evidence>
<gene>
    <name evidence="7" type="ORF">EZE20_08150</name>
</gene>
<dbReference type="Gene3D" id="1.10.287.1260">
    <property type="match status" value="1"/>
</dbReference>
<dbReference type="Proteomes" id="UP000295706">
    <property type="component" value="Unassembled WGS sequence"/>
</dbReference>
<keyword evidence="8" id="KW-1185">Reference proteome</keyword>
<dbReference type="Gene3D" id="2.30.30.60">
    <property type="match status" value="1"/>
</dbReference>
<dbReference type="GO" id="GO:0008381">
    <property type="term" value="F:mechanosensitive monoatomic ion channel activity"/>
    <property type="evidence" value="ECO:0007669"/>
    <property type="project" value="UniProtKB-ARBA"/>
</dbReference>
<feature type="domain" description="Mechanosensitive ion channel MscS" evidence="6">
    <location>
        <begin position="175"/>
        <end position="241"/>
    </location>
</feature>
<evidence type="ECO:0000313" key="7">
    <source>
        <dbReference type="EMBL" id="TDB67075.1"/>
    </source>
</evidence>
<keyword evidence="2 5" id="KW-0812">Transmembrane</keyword>
<comment type="subcellular location">
    <subcellularLocation>
        <location evidence="1">Membrane</location>
    </subcellularLocation>
</comment>
<protein>
    <submittedName>
        <fullName evidence="7">Mechanosensitive ion channel</fullName>
    </submittedName>
</protein>
<dbReference type="InterPro" id="IPR023408">
    <property type="entry name" value="MscS_beta-dom_sf"/>
</dbReference>
<dbReference type="EMBL" id="SMJU01000004">
    <property type="protein sequence ID" value="TDB67075.1"/>
    <property type="molecule type" value="Genomic_DNA"/>
</dbReference>
<feature type="transmembrane region" description="Helical" evidence="5">
    <location>
        <begin position="82"/>
        <end position="105"/>
    </location>
</feature>
<reference evidence="7 8" key="1">
    <citation type="submission" date="2019-02" db="EMBL/GenBank/DDBJ databases">
        <title>Arundinibacter roseus gen. nov., sp. nov., a new member of the family Cytophagaceae.</title>
        <authorList>
            <person name="Szuroczki S."/>
            <person name="Khayer B."/>
            <person name="Sproer C."/>
            <person name="Toumi M."/>
            <person name="Szabo A."/>
            <person name="Felfoldi T."/>
            <person name="Schumann P."/>
            <person name="Toth E."/>
        </authorList>
    </citation>
    <scope>NUCLEOTIDE SEQUENCE [LARGE SCALE GENOMIC DNA]</scope>
    <source>
        <strain evidence="7 8">DMA-k-7a</strain>
    </source>
</reference>
<evidence type="ECO:0000256" key="4">
    <source>
        <dbReference type="ARBA" id="ARBA00023136"/>
    </source>
</evidence>
<dbReference type="PANTHER" id="PTHR30566:SF25">
    <property type="entry name" value="INNER MEMBRANE PROTEIN"/>
    <property type="match status" value="1"/>
</dbReference>
<keyword evidence="3 5" id="KW-1133">Transmembrane helix</keyword>
<dbReference type="RefSeq" id="WP_132116355.1">
    <property type="nucleotide sequence ID" value="NZ_SMJU01000004.1"/>
</dbReference>
<dbReference type="OrthoDB" id="9792218at2"/>
<dbReference type="AlphaFoldDB" id="A0A4V2XAE2"/>
<dbReference type="PANTHER" id="PTHR30566">
    <property type="entry name" value="YNAI-RELATED MECHANOSENSITIVE ION CHANNEL"/>
    <property type="match status" value="1"/>
</dbReference>
<accession>A0A4V2XAE2</accession>
<dbReference type="InterPro" id="IPR010920">
    <property type="entry name" value="LSM_dom_sf"/>
</dbReference>
<dbReference type="InterPro" id="IPR006685">
    <property type="entry name" value="MscS_channel_2nd"/>
</dbReference>
<feature type="transmembrane region" description="Helical" evidence="5">
    <location>
        <begin position="45"/>
        <end position="62"/>
    </location>
</feature>
<dbReference type="GO" id="GO:0016020">
    <property type="term" value="C:membrane"/>
    <property type="evidence" value="ECO:0007669"/>
    <property type="project" value="UniProtKB-SubCell"/>
</dbReference>